<feature type="compositionally biased region" description="Polar residues" evidence="1">
    <location>
        <begin position="63"/>
        <end position="74"/>
    </location>
</feature>
<dbReference type="OrthoDB" id="3535998at2759"/>
<organism evidence="2 3">
    <name type="scientific">Delitschia confertaspora ATCC 74209</name>
    <dbReference type="NCBI Taxonomy" id="1513339"/>
    <lineage>
        <taxon>Eukaryota</taxon>
        <taxon>Fungi</taxon>
        <taxon>Dikarya</taxon>
        <taxon>Ascomycota</taxon>
        <taxon>Pezizomycotina</taxon>
        <taxon>Dothideomycetes</taxon>
        <taxon>Pleosporomycetidae</taxon>
        <taxon>Pleosporales</taxon>
        <taxon>Delitschiaceae</taxon>
        <taxon>Delitschia</taxon>
    </lineage>
</organism>
<dbReference type="AlphaFoldDB" id="A0A9P4JI57"/>
<feature type="region of interest" description="Disordered" evidence="1">
    <location>
        <begin position="302"/>
        <end position="366"/>
    </location>
</feature>
<dbReference type="EMBL" id="ML994124">
    <property type="protein sequence ID" value="KAF2198704.1"/>
    <property type="molecule type" value="Genomic_DNA"/>
</dbReference>
<name>A0A9P4JI57_9PLEO</name>
<protein>
    <recommendedName>
        <fullName evidence="4">BZIP domain-containing protein</fullName>
    </recommendedName>
</protein>
<proteinExistence type="predicted"/>
<reference evidence="2" key="1">
    <citation type="journal article" date="2020" name="Stud. Mycol.">
        <title>101 Dothideomycetes genomes: a test case for predicting lifestyles and emergence of pathogens.</title>
        <authorList>
            <person name="Haridas S."/>
            <person name="Albert R."/>
            <person name="Binder M."/>
            <person name="Bloem J."/>
            <person name="Labutti K."/>
            <person name="Salamov A."/>
            <person name="Andreopoulos B."/>
            <person name="Baker S."/>
            <person name="Barry K."/>
            <person name="Bills G."/>
            <person name="Bluhm B."/>
            <person name="Cannon C."/>
            <person name="Castanera R."/>
            <person name="Culley D."/>
            <person name="Daum C."/>
            <person name="Ezra D."/>
            <person name="Gonzalez J."/>
            <person name="Henrissat B."/>
            <person name="Kuo A."/>
            <person name="Liang C."/>
            <person name="Lipzen A."/>
            <person name="Lutzoni F."/>
            <person name="Magnuson J."/>
            <person name="Mondo S."/>
            <person name="Nolan M."/>
            <person name="Ohm R."/>
            <person name="Pangilinan J."/>
            <person name="Park H.-J."/>
            <person name="Ramirez L."/>
            <person name="Alfaro M."/>
            <person name="Sun H."/>
            <person name="Tritt A."/>
            <person name="Yoshinaga Y."/>
            <person name="Zwiers L.-H."/>
            <person name="Turgeon B."/>
            <person name="Goodwin S."/>
            <person name="Spatafora J."/>
            <person name="Crous P."/>
            <person name="Grigoriev I."/>
        </authorList>
    </citation>
    <scope>NUCLEOTIDE SEQUENCE</scope>
    <source>
        <strain evidence="2">ATCC 74209</strain>
    </source>
</reference>
<feature type="compositionally biased region" description="Basic and acidic residues" evidence="1">
    <location>
        <begin position="75"/>
        <end position="84"/>
    </location>
</feature>
<feature type="compositionally biased region" description="Polar residues" evidence="1">
    <location>
        <begin position="199"/>
        <end position="223"/>
    </location>
</feature>
<keyword evidence="3" id="KW-1185">Reference proteome</keyword>
<feature type="compositionally biased region" description="Polar residues" evidence="1">
    <location>
        <begin position="302"/>
        <end position="320"/>
    </location>
</feature>
<dbReference type="SUPFAM" id="SSF57959">
    <property type="entry name" value="Leucine zipper domain"/>
    <property type="match status" value="1"/>
</dbReference>
<sequence>MTSILRYRDPLSSRSFLDMSTTDFATTHSDKKRKMSAYDGQSSGSDSRRQSTPDNKRRPSRAGTRSVSTLTQAQLDRKRANDREAQRAIRQRTKDHIESLERQVADLRAQLETNTSPKMAELLRRNEELENENSLLRTRLSHAVTALGVPDTRTDTSGNLSLTPIATSPSDRVQMLSQPRRCSTPGTTRSFHSVPDQGTPASQSAHWQSQHTTVYTPSLSSPHVETPPPMANVSGSSDMGQWNHHPTPHSQHPSVSMGVPDPSAQSLHPLNTSGLPYNAYIVDSNTRAMSYPLENAQLVSSQPMQQMTGYGTPISNSSPHPQDYQRPMGQANLPYQQQQQQQQQTNPAYQQPQTNQPHQQANSPYQAYPSHEQQIFHPQVSHPGEMQMMAPAPHAQPQMMEGQGTMTYHQMQPNT</sequence>
<accession>A0A9P4JI57</accession>
<evidence type="ECO:0000256" key="1">
    <source>
        <dbReference type="SAM" id="MobiDB-lite"/>
    </source>
</evidence>
<dbReference type="InterPro" id="IPR046347">
    <property type="entry name" value="bZIP_sf"/>
</dbReference>
<dbReference type="Proteomes" id="UP000799536">
    <property type="component" value="Unassembled WGS sequence"/>
</dbReference>
<evidence type="ECO:0008006" key="4">
    <source>
        <dbReference type="Google" id="ProtNLM"/>
    </source>
</evidence>
<comment type="caution">
    <text evidence="2">The sequence shown here is derived from an EMBL/GenBank/DDBJ whole genome shotgun (WGS) entry which is preliminary data.</text>
</comment>
<dbReference type="CDD" id="cd14688">
    <property type="entry name" value="bZIP_YAP"/>
    <property type="match status" value="1"/>
</dbReference>
<evidence type="ECO:0000313" key="2">
    <source>
        <dbReference type="EMBL" id="KAF2198704.1"/>
    </source>
</evidence>
<dbReference type="Gene3D" id="1.20.5.170">
    <property type="match status" value="1"/>
</dbReference>
<feature type="compositionally biased region" description="Low complexity" evidence="1">
    <location>
        <begin position="330"/>
        <end position="360"/>
    </location>
</feature>
<gene>
    <name evidence="2" type="ORF">GQ43DRAFT_377993</name>
</gene>
<feature type="compositionally biased region" description="Basic and acidic residues" evidence="1">
    <location>
        <begin position="46"/>
        <end position="57"/>
    </location>
</feature>
<dbReference type="PANTHER" id="PTHR37012:SF2">
    <property type="entry name" value="BZIP DOMAIN-CONTAINING PROTEIN-RELATED"/>
    <property type="match status" value="1"/>
</dbReference>
<dbReference type="GO" id="GO:0003700">
    <property type="term" value="F:DNA-binding transcription factor activity"/>
    <property type="evidence" value="ECO:0007669"/>
    <property type="project" value="InterPro"/>
</dbReference>
<feature type="compositionally biased region" description="Polar residues" evidence="1">
    <location>
        <begin position="155"/>
        <end position="191"/>
    </location>
</feature>
<feature type="region of interest" description="Disordered" evidence="1">
    <location>
        <begin position="26"/>
        <end position="84"/>
    </location>
</feature>
<feature type="region of interest" description="Disordered" evidence="1">
    <location>
        <begin position="149"/>
        <end position="269"/>
    </location>
</feature>
<dbReference type="PANTHER" id="PTHR37012">
    <property type="entry name" value="B-ZIP TRANSCRIPTION FACTOR (EUROFUNG)-RELATED"/>
    <property type="match status" value="1"/>
</dbReference>
<evidence type="ECO:0000313" key="3">
    <source>
        <dbReference type="Proteomes" id="UP000799536"/>
    </source>
</evidence>